<reference evidence="2 3" key="1">
    <citation type="journal article" date="2016" name="Nat. Commun.">
        <title>Thousands of microbial genomes shed light on interconnected biogeochemical processes in an aquifer system.</title>
        <authorList>
            <person name="Anantharaman K."/>
            <person name="Brown C.T."/>
            <person name="Hug L.A."/>
            <person name="Sharon I."/>
            <person name="Castelle C.J."/>
            <person name="Probst A.J."/>
            <person name="Thomas B.C."/>
            <person name="Singh A."/>
            <person name="Wilkins M.J."/>
            <person name="Karaoz U."/>
            <person name="Brodie E.L."/>
            <person name="Williams K.H."/>
            <person name="Hubbard S.S."/>
            <person name="Banfield J.F."/>
        </authorList>
    </citation>
    <scope>NUCLEOTIDE SEQUENCE [LARGE SCALE GENOMIC DNA]</scope>
</reference>
<comment type="caution">
    <text evidence="2">The sequence shown here is derived from an EMBL/GenBank/DDBJ whole genome shotgun (WGS) entry which is preliminary data.</text>
</comment>
<dbReference type="PANTHER" id="PTHR33383:SF1">
    <property type="entry name" value="MEMBRANE PROTEIN INSERTION EFFICIENCY FACTOR-RELATED"/>
    <property type="match status" value="1"/>
</dbReference>
<accession>A0A1G2K5K7</accession>
<comment type="function">
    <text evidence="1">Could be involved in insertion of integral membrane proteins into the membrane.</text>
</comment>
<comment type="subcellular location">
    <subcellularLocation>
        <location evidence="1">Cell membrane</location>
        <topology evidence="1">Peripheral membrane protein</topology>
        <orientation evidence="1">Cytoplasmic side</orientation>
    </subcellularLocation>
</comment>
<proteinExistence type="inferred from homology"/>
<dbReference type="HAMAP" id="MF_00386">
    <property type="entry name" value="UPF0161_YidD"/>
    <property type="match status" value="1"/>
</dbReference>
<evidence type="ECO:0000313" key="2">
    <source>
        <dbReference type="EMBL" id="OGZ93760.1"/>
    </source>
</evidence>
<dbReference type="GO" id="GO:0005886">
    <property type="term" value="C:plasma membrane"/>
    <property type="evidence" value="ECO:0007669"/>
    <property type="project" value="UniProtKB-SubCell"/>
</dbReference>
<dbReference type="Pfam" id="PF01809">
    <property type="entry name" value="YidD"/>
    <property type="match status" value="1"/>
</dbReference>
<sequence>MERTKKIFLFCIKLYQKTLSPDHGGIFSVLPYFRCRFYPSCSVYAEESIRQYGLIDGIIASLKRIVRCNPLHPGGYDPVVR</sequence>
<organism evidence="2 3">
    <name type="scientific">Candidatus Sungbacteria bacterium RIFCSPHIGHO2_01_FULL_47_32</name>
    <dbReference type="NCBI Taxonomy" id="1802264"/>
    <lineage>
        <taxon>Bacteria</taxon>
        <taxon>Candidatus Sungiibacteriota</taxon>
    </lineage>
</organism>
<dbReference type="PANTHER" id="PTHR33383">
    <property type="entry name" value="MEMBRANE PROTEIN INSERTION EFFICIENCY FACTOR-RELATED"/>
    <property type="match status" value="1"/>
</dbReference>
<dbReference type="SMART" id="SM01234">
    <property type="entry name" value="Haemolytic"/>
    <property type="match status" value="1"/>
</dbReference>
<name>A0A1G2K5K7_9BACT</name>
<dbReference type="InterPro" id="IPR002696">
    <property type="entry name" value="Membr_insert_effic_factor_YidD"/>
</dbReference>
<evidence type="ECO:0000256" key="1">
    <source>
        <dbReference type="HAMAP-Rule" id="MF_00386"/>
    </source>
</evidence>
<protein>
    <recommendedName>
        <fullName evidence="1">Putative membrane protein insertion efficiency factor</fullName>
    </recommendedName>
</protein>
<evidence type="ECO:0000313" key="3">
    <source>
        <dbReference type="Proteomes" id="UP000177152"/>
    </source>
</evidence>
<keyword evidence="1" id="KW-1003">Cell membrane</keyword>
<gene>
    <name evidence="2" type="ORF">A2633_02740</name>
</gene>
<dbReference type="NCBIfam" id="TIGR00278">
    <property type="entry name" value="membrane protein insertion efficiency factor YidD"/>
    <property type="match status" value="1"/>
</dbReference>
<dbReference type="EMBL" id="MHQC01000051">
    <property type="protein sequence ID" value="OGZ93760.1"/>
    <property type="molecule type" value="Genomic_DNA"/>
</dbReference>
<dbReference type="AlphaFoldDB" id="A0A1G2K5K7"/>
<comment type="similarity">
    <text evidence="1">Belongs to the UPF0161 family.</text>
</comment>
<dbReference type="Proteomes" id="UP000177152">
    <property type="component" value="Unassembled WGS sequence"/>
</dbReference>
<keyword evidence="1" id="KW-0472">Membrane</keyword>